<feature type="binding site" evidence="6">
    <location>
        <position position="51"/>
    </location>
    <ligand>
        <name>5-hydroxyisourate</name>
        <dbReference type="ChEBI" id="CHEBI:18072"/>
    </ligand>
</feature>
<proteinExistence type="inferred from homology"/>
<dbReference type="PRINTS" id="PR00093">
    <property type="entry name" value="URICASE"/>
</dbReference>
<gene>
    <name evidence="8" type="primary">pucL</name>
    <name evidence="8" type="ORF">E6H04_14070</name>
</gene>
<organism evidence="8 9">
    <name type="scientific">Candidatus Segetimicrobium genomatis</name>
    <dbReference type="NCBI Taxonomy" id="2569760"/>
    <lineage>
        <taxon>Bacteria</taxon>
        <taxon>Bacillati</taxon>
        <taxon>Candidatus Sysuimicrobiota</taxon>
        <taxon>Candidatus Sysuimicrobiia</taxon>
        <taxon>Candidatus Sysuimicrobiales</taxon>
        <taxon>Candidatus Segetimicrobiaceae</taxon>
        <taxon>Candidatus Segetimicrobium</taxon>
    </lineage>
</organism>
<comment type="function">
    <text evidence="5 7">Catalyzes the oxidation of uric acid to 5-hydroxyisourate, which is further processed to form (S)-allantoin.</text>
</comment>
<dbReference type="Gene3D" id="3.10.270.10">
    <property type="entry name" value="Urate Oxidase"/>
    <property type="match status" value="1"/>
</dbReference>
<evidence type="ECO:0000256" key="6">
    <source>
        <dbReference type="PIRSR" id="PIRSR000241-2"/>
    </source>
</evidence>
<dbReference type="InterPro" id="IPR002042">
    <property type="entry name" value="Uricase"/>
</dbReference>
<feature type="binding site" evidence="6">
    <location>
        <position position="230"/>
    </location>
    <ligand>
        <name>O2</name>
        <dbReference type="ChEBI" id="CHEBI:15379"/>
    </ligand>
</feature>
<evidence type="ECO:0000256" key="3">
    <source>
        <dbReference type="ARBA" id="ARBA00022631"/>
    </source>
</evidence>
<dbReference type="AlphaFoldDB" id="A0A537J2G0"/>
<evidence type="ECO:0000256" key="5">
    <source>
        <dbReference type="PIRNR" id="PIRNR000241"/>
    </source>
</evidence>
<feature type="binding site" evidence="6">
    <location>
        <position position="230"/>
    </location>
    <ligand>
        <name>5-hydroxyisourate</name>
        <dbReference type="ChEBI" id="CHEBI:18072"/>
    </ligand>
</feature>
<dbReference type="NCBIfam" id="TIGR03383">
    <property type="entry name" value="urate_oxi"/>
    <property type="match status" value="1"/>
</dbReference>
<feature type="binding site" evidence="6">
    <location>
        <position position="204"/>
    </location>
    <ligand>
        <name>urate</name>
        <dbReference type="ChEBI" id="CHEBI:17775"/>
    </ligand>
</feature>
<evidence type="ECO:0000256" key="2">
    <source>
        <dbReference type="ARBA" id="ARBA00009760"/>
    </source>
</evidence>
<dbReference type="GO" id="GO:0004846">
    <property type="term" value="F:urate oxidase activity"/>
    <property type="evidence" value="ECO:0007669"/>
    <property type="project" value="UniProtKB-EC"/>
</dbReference>
<keyword evidence="3 5" id="KW-0659">Purine metabolism</keyword>
<feature type="binding site" evidence="6">
    <location>
        <position position="50"/>
    </location>
    <ligand>
        <name>O2</name>
        <dbReference type="ChEBI" id="CHEBI:15379"/>
    </ligand>
</feature>
<evidence type="ECO:0000256" key="4">
    <source>
        <dbReference type="ARBA" id="ARBA00023002"/>
    </source>
</evidence>
<reference evidence="8 9" key="1">
    <citation type="journal article" date="2019" name="Nat. Microbiol.">
        <title>Mediterranean grassland soil C-N compound turnover is dependent on rainfall and depth, and is mediated by genomically divergent microorganisms.</title>
        <authorList>
            <person name="Diamond S."/>
            <person name="Andeer P.F."/>
            <person name="Li Z."/>
            <person name="Crits-Christoph A."/>
            <person name="Burstein D."/>
            <person name="Anantharaman K."/>
            <person name="Lane K.R."/>
            <person name="Thomas B.C."/>
            <person name="Pan C."/>
            <person name="Northen T.R."/>
            <person name="Banfield J.F."/>
        </authorList>
    </citation>
    <scope>NUCLEOTIDE SEQUENCE [LARGE SCALE GENOMIC DNA]</scope>
    <source>
        <strain evidence="8">NP_7</strain>
    </source>
</reference>
<feature type="binding site" evidence="6">
    <location>
        <position position="163"/>
    </location>
    <ligand>
        <name>5-hydroxyisourate</name>
        <dbReference type="ChEBI" id="CHEBI:18072"/>
    </ligand>
</feature>
<dbReference type="Proteomes" id="UP000320048">
    <property type="component" value="Unassembled WGS sequence"/>
</dbReference>
<comment type="catalytic activity">
    <reaction evidence="5 7">
        <text>urate + O2 + H2O = 5-hydroxyisourate + H2O2</text>
        <dbReference type="Rhea" id="RHEA:21368"/>
        <dbReference type="ChEBI" id="CHEBI:15377"/>
        <dbReference type="ChEBI" id="CHEBI:15379"/>
        <dbReference type="ChEBI" id="CHEBI:16240"/>
        <dbReference type="ChEBI" id="CHEBI:17775"/>
        <dbReference type="ChEBI" id="CHEBI:18072"/>
        <dbReference type="EC" id="1.7.3.3"/>
    </reaction>
</comment>
<dbReference type="GO" id="GO:0019628">
    <property type="term" value="P:urate catabolic process"/>
    <property type="evidence" value="ECO:0007669"/>
    <property type="project" value="UniProtKB-UniPathway"/>
</dbReference>
<dbReference type="EMBL" id="VBAO01000457">
    <property type="protein sequence ID" value="TMI77512.1"/>
    <property type="molecule type" value="Genomic_DNA"/>
</dbReference>
<feature type="binding site" evidence="6">
    <location>
        <position position="51"/>
    </location>
    <ligand>
        <name>urate</name>
        <dbReference type="ChEBI" id="CHEBI:17775"/>
    </ligand>
</feature>
<accession>A0A537J2G0</accession>
<comment type="pathway">
    <text evidence="1 5">Purine metabolism; urate degradation; (S)-allantoin from urate: step 1/3.</text>
</comment>
<dbReference type="UniPathway" id="UPA00394">
    <property type="reaction ID" value="UER00650"/>
</dbReference>
<feature type="binding site" evidence="6">
    <location>
        <position position="230"/>
    </location>
    <ligand>
        <name>urate</name>
        <dbReference type="ChEBI" id="CHEBI:17775"/>
    </ligand>
</feature>
<feature type="binding site" evidence="6">
    <location>
        <position position="146"/>
    </location>
    <ligand>
        <name>urate</name>
        <dbReference type="ChEBI" id="CHEBI:17775"/>
    </ligand>
</feature>
<evidence type="ECO:0000256" key="1">
    <source>
        <dbReference type="ARBA" id="ARBA00004831"/>
    </source>
</evidence>
<dbReference type="SUPFAM" id="SSF55620">
    <property type="entry name" value="Tetrahydrobiopterin biosynthesis enzymes-like"/>
    <property type="match status" value="2"/>
</dbReference>
<protein>
    <recommendedName>
        <fullName evidence="5 7">Uricase</fullName>
        <ecNumber evidence="5 7">1.7.3.3</ecNumber>
    </recommendedName>
    <alternativeName>
        <fullName evidence="5">Urate oxidase</fullName>
    </alternativeName>
</protein>
<evidence type="ECO:0000313" key="8">
    <source>
        <dbReference type="EMBL" id="TMI77512.1"/>
    </source>
</evidence>
<feature type="binding site" evidence="6">
    <location>
        <position position="50"/>
    </location>
    <ligand>
        <name>5-hydroxyisourate</name>
        <dbReference type="ChEBI" id="CHEBI:18072"/>
    </ligand>
</feature>
<keyword evidence="4 5" id="KW-0560">Oxidoreductase</keyword>
<dbReference type="Pfam" id="PF01014">
    <property type="entry name" value="Uricase"/>
    <property type="match status" value="2"/>
</dbReference>
<comment type="caution">
    <text evidence="8">The sequence shown here is derived from an EMBL/GenBank/DDBJ whole genome shotgun (WGS) entry which is preliminary data.</text>
</comment>
<dbReference type="PANTHER" id="PTHR42874:SF1">
    <property type="entry name" value="URICASE"/>
    <property type="match status" value="1"/>
</dbReference>
<comment type="similarity">
    <text evidence="2 5 7">Belongs to the uricase family.</text>
</comment>
<dbReference type="PANTHER" id="PTHR42874">
    <property type="entry name" value="URICASE"/>
    <property type="match status" value="1"/>
</dbReference>
<feature type="binding site" evidence="6">
    <location>
        <position position="50"/>
    </location>
    <ligand>
        <name>urate</name>
        <dbReference type="ChEBI" id="CHEBI:17775"/>
    </ligand>
</feature>
<feature type="binding site" evidence="6">
    <location>
        <position position="163"/>
    </location>
    <ligand>
        <name>urate</name>
        <dbReference type="ChEBI" id="CHEBI:17775"/>
    </ligand>
</feature>
<dbReference type="EC" id="1.7.3.3" evidence="5 7"/>
<dbReference type="GO" id="GO:0006145">
    <property type="term" value="P:purine nucleobase catabolic process"/>
    <property type="evidence" value="ECO:0007669"/>
    <property type="project" value="TreeGrafter"/>
</dbReference>
<evidence type="ECO:0000313" key="9">
    <source>
        <dbReference type="Proteomes" id="UP000320048"/>
    </source>
</evidence>
<evidence type="ECO:0000256" key="7">
    <source>
        <dbReference type="RuleBase" id="RU004455"/>
    </source>
</evidence>
<feature type="binding site" evidence="6">
    <location>
        <position position="146"/>
    </location>
    <ligand>
        <name>5-hydroxyisourate</name>
        <dbReference type="ChEBI" id="CHEBI:18072"/>
    </ligand>
</feature>
<name>A0A537J2G0_9BACT</name>
<dbReference type="PIRSF" id="PIRSF000241">
    <property type="entry name" value="Urate_oxidase"/>
    <property type="match status" value="1"/>
</dbReference>
<sequence length="265" mass="30271">MSLHYGKHAVRFYRTDGRTTLFAAEVALDVSGSGFLPAYTRGDNSMVVPTDTMNNFVHATALEYSGTSLEEFLGLLGRRFLETYRHVEHLRLRARELGFGRASPVLFQRLHDDYEVAELVMDRGGIREHRSGREALHLVKITGSSFTEFLRDGYTTLPEARDRPLFIHLNVYWRYATFTERVASRAVRDLVGETFAGFVSQSIQHLLHEMAQRVLARFPAIDEVTLEAENRLWDTSRTSEGDPRVKVYSDPRPPFGVVGYTRKRA</sequence>
<feature type="binding site" evidence="6">
    <location>
        <position position="204"/>
    </location>
    <ligand>
        <name>5-hydroxyisourate</name>
        <dbReference type="ChEBI" id="CHEBI:18072"/>
    </ligand>
</feature>